<comment type="caution">
    <text evidence="1">The sequence shown here is derived from an EMBL/GenBank/DDBJ whole genome shotgun (WGS) entry which is preliminary data.</text>
</comment>
<evidence type="ECO:0000313" key="1">
    <source>
        <dbReference type="EMBL" id="MFB9098536.1"/>
    </source>
</evidence>
<keyword evidence="2" id="KW-1185">Reference proteome</keyword>
<dbReference type="RefSeq" id="WP_236452768.1">
    <property type="nucleotide sequence ID" value="NZ_CBCSGE010000001.1"/>
</dbReference>
<dbReference type="EMBL" id="JBHMEY010000094">
    <property type="protein sequence ID" value="MFB9098536.1"/>
    <property type="molecule type" value="Genomic_DNA"/>
</dbReference>
<evidence type="ECO:0000313" key="2">
    <source>
        <dbReference type="Proteomes" id="UP001589607"/>
    </source>
</evidence>
<organism evidence="1 2">
    <name type="scientific">Flavobacterium jumunjinense</name>
    <dbReference type="NCBI Taxonomy" id="998845"/>
    <lineage>
        <taxon>Bacteria</taxon>
        <taxon>Pseudomonadati</taxon>
        <taxon>Bacteroidota</taxon>
        <taxon>Flavobacteriia</taxon>
        <taxon>Flavobacteriales</taxon>
        <taxon>Flavobacteriaceae</taxon>
        <taxon>Flavobacterium</taxon>
    </lineage>
</organism>
<dbReference type="Pfam" id="PF14054">
    <property type="entry name" value="DUF4249"/>
    <property type="match status" value="1"/>
</dbReference>
<gene>
    <name evidence="1" type="ORF">ACFFVF_18675</name>
</gene>
<dbReference type="PROSITE" id="PS51257">
    <property type="entry name" value="PROKAR_LIPOPROTEIN"/>
    <property type="match status" value="1"/>
</dbReference>
<sequence>MKLKYLIALIPLIIISCTEPYALETENFEDLLVVEATITDEYKKQNIKLSRTIPIEQSSPNIEHGASVKITTDTGLEFLFQEENDIYISNQEFRIEAGINYTLHIQTVNGNSYISTNEKMPTTVEIESVNAIQKAENSISGVEININSNDPTNTAKFYRYEFEETYKIIPPYWSPNKLEIGPNEELIVSPRTTETQICYSSDYSKTINVTTTENQTEDRLYNYKVHFLPKDDPKITNRYSILVKQYIQNVGAYNFYKTLKNLSSTGSLLSQVQPGFIEGNIKNTNNSDEKIVGYFDVTTVSKKRIFFNFNDIFPLELSSDYFHECNAILYTTATDYLSPFDVTHFGARLDLINGVLSNQIIYYTHDSFSGDYTMVYPECGDCTTFSSNIEPDFWQ</sequence>
<reference evidence="1 2" key="1">
    <citation type="submission" date="2024-09" db="EMBL/GenBank/DDBJ databases">
        <authorList>
            <person name="Sun Q."/>
            <person name="Mori K."/>
        </authorList>
    </citation>
    <scope>NUCLEOTIDE SEQUENCE [LARGE SCALE GENOMIC DNA]</scope>
    <source>
        <strain evidence="1 2">CECT 7955</strain>
    </source>
</reference>
<accession>A0ABV5GU95</accession>
<protein>
    <submittedName>
        <fullName evidence="1">DUF4249 domain-containing protein</fullName>
    </submittedName>
</protein>
<dbReference type="InterPro" id="IPR025345">
    <property type="entry name" value="DUF4249"/>
</dbReference>
<dbReference type="Proteomes" id="UP001589607">
    <property type="component" value="Unassembled WGS sequence"/>
</dbReference>
<name>A0ABV5GU95_9FLAO</name>
<proteinExistence type="predicted"/>